<dbReference type="PROSITE" id="PS51318">
    <property type="entry name" value="TAT"/>
    <property type="match status" value="1"/>
</dbReference>
<dbReference type="InterPro" id="IPR011706">
    <property type="entry name" value="Cu-oxidase_C"/>
</dbReference>
<dbReference type="InterPro" id="IPR006311">
    <property type="entry name" value="TAT_signal"/>
</dbReference>
<keyword evidence="5" id="KW-0732">Signal</keyword>
<keyword evidence="1" id="KW-0479">Metal-binding</keyword>
<dbReference type="InterPro" id="IPR011707">
    <property type="entry name" value="Cu-oxidase-like_N"/>
</dbReference>
<feature type="signal peptide" evidence="5">
    <location>
        <begin position="1"/>
        <end position="24"/>
    </location>
</feature>
<dbReference type="PANTHER" id="PTHR11709:SF394">
    <property type="entry name" value="FI03373P-RELATED"/>
    <property type="match status" value="1"/>
</dbReference>
<dbReference type="PROSITE" id="PS00080">
    <property type="entry name" value="MULTICOPPER_OXIDASE2"/>
    <property type="match status" value="1"/>
</dbReference>
<keyword evidence="2" id="KW-0560">Oxidoreductase</keyword>
<dbReference type="InterPro" id="IPR045087">
    <property type="entry name" value="Cu-oxidase_fam"/>
</dbReference>
<keyword evidence="3" id="KW-0186">Copper</keyword>
<protein>
    <submittedName>
        <fullName evidence="9">Multicopper oxidase</fullName>
    </submittedName>
</protein>
<dbReference type="GO" id="GO:0016491">
    <property type="term" value="F:oxidoreductase activity"/>
    <property type="evidence" value="ECO:0007669"/>
    <property type="project" value="UniProtKB-KW"/>
</dbReference>
<dbReference type="Pfam" id="PF13473">
    <property type="entry name" value="Cupredoxin_1"/>
    <property type="match status" value="1"/>
</dbReference>
<gene>
    <name evidence="9" type="ORF">AVDCRST_MAG59-1687</name>
</gene>
<feature type="chain" id="PRO_5027079992" evidence="5">
    <location>
        <begin position="25"/>
        <end position="467"/>
    </location>
</feature>
<reference evidence="9" key="1">
    <citation type="submission" date="2020-02" db="EMBL/GenBank/DDBJ databases">
        <authorList>
            <person name="Meier V. D."/>
        </authorList>
    </citation>
    <scope>NUCLEOTIDE SEQUENCE</scope>
    <source>
        <strain evidence="9">AVDCRST_MAG59</strain>
    </source>
</reference>
<dbReference type="PROSITE" id="PS00079">
    <property type="entry name" value="MULTICOPPER_OXIDASE1"/>
    <property type="match status" value="1"/>
</dbReference>
<feature type="region of interest" description="Disordered" evidence="4">
    <location>
        <begin position="349"/>
        <end position="370"/>
    </location>
</feature>
<sequence length="467" mass="49840">MDLRLGLLSRRSALRRLSGLSALAAGGLGLAGGVSSSAPADAAQARSAAQPAPPDEPQPREFTMTAQEFEWELMPGTTVRAWGYDGQVPGPELRVREGDLVRVALRNALPVPTTIHWHGINLPPAMDGPAGLNQAAVEPGAEFVYEFVAKPAGSRWYHSHADPALQVPLGLYGSFVVEPRLPARTYDREHTLILGEWDLELTPEVAAGTAERGPRDRLLRGGELGSDLFLINGRMHGAVPPIRVAEGERILLRLVHAGHLPHPFHVHGHSFRIVATDGNPVPEAAQLTKDTVLIAPGERYDLELAADNPGVWMVHCHIEHHMANGMMTLLAYDGHKPTGPAADLFAAEGPGPVAGGEHPTGHGSSTAPAERAAAPSVAPVATDGEAEIAMVDDRFEPNTLTVPAGTTVTWVNRGADWHSVAAYDGGFESPKLATGERFSVRLDRPGLHQYICKHHGLQGMLGRITVT</sequence>
<evidence type="ECO:0000259" key="7">
    <source>
        <dbReference type="Pfam" id="PF07732"/>
    </source>
</evidence>
<name>A0A6J4ULJ2_9BACT</name>
<feature type="domain" description="EfeO-type cupredoxin-like" evidence="8">
    <location>
        <begin position="380"/>
        <end position="466"/>
    </location>
</feature>
<evidence type="ECO:0000256" key="3">
    <source>
        <dbReference type="ARBA" id="ARBA00023008"/>
    </source>
</evidence>
<evidence type="ECO:0000256" key="1">
    <source>
        <dbReference type="ARBA" id="ARBA00022723"/>
    </source>
</evidence>
<feature type="domain" description="Plastocyanin-like" evidence="7">
    <location>
        <begin position="68"/>
        <end position="180"/>
    </location>
</feature>
<proteinExistence type="predicted"/>
<accession>A0A6J4ULJ2</accession>
<feature type="domain" description="Plastocyanin-like" evidence="6">
    <location>
        <begin position="232"/>
        <end position="331"/>
    </location>
</feature>
<evidence type="ECO:0000259" key="6">
    <source>
        <dbReference type="Pfam" id="PF07731"/>
    </source>
</evidence>
<dbReference type="Gene3D" id="2.60.40.420">
    <property type="entry name" value="Cupredoxins - blue copper proteins"/>
    <property type="match status" value="2"/>
</dbReference>
<organism evidence="9">
    <name type="scientific">uncultured Thermomicrobiales bacterium</name>
    <dbReference type="NCBI Taxonomy" id="1645740"/>
    <lineage>
        <taxon>Bacteria</taxon>
        <taxon>Pseudomonadati</taxon>
        <taxon>Thermomicrobiota</taxon>
        <taxon>Thermomicrobia</taxon>
        <taxon>Thermomicrobiales</taxon>
        <taxon>environmental samples</taxon>
    </lineage>
</organism>
<dbReference type="EMBL" id="CADCWF010000106">
    <property type="protein sequence ID" value="CAA9550490.1"/>
    <property type="molecule type" value="Genomic_DNA"/>
</dbReference>
<dbReference type="Pfam" id="PF07731">
    <property type="entry name" value="Cu-oxidase_2"/>
    <property type="match status" value="1"/>
</dbReference>
<evidence type="ECO:0000259" key="8">
    <source>
        <dbReference type="Pfam" id="PF13473"/>
    </source>
</evidence>
<evidence type="ECO:0000256" key="5">
    <source>
        <dbReference type="SAM" id="SignalP"/>
    </source>
</evidence>
<dbReference type="AlphaFoldDB" id="A0A6J4ULJ2"/>
<dbReference type="SUPFAM" id="SSF49503">
    <property type="entry name" value="Cupredoxins"/>
    <property type="match status" value="3"/>
</dbReference>
<feature type="compositionally biased region" description="Low complexity" evidence="4">
    <location>
        <begin position="34"/>
        <end position="50"/>
    </location>
</feature>
<dbReference type="CDD" id="cd04202">
    <property type="entry name" value="CuRO_D2_2dMcoN_like"/>
    <property type="match status" value="1"/>
</dbReference>
<evidence type="ECO:0000313" key="9">
    <source>
        <dbReference type="EMBL" id="CAA9550490.1"/>
    </source>
</evidence>
<dbReference type="InterPro" id="IPR028096">
    <property type="entry name" value="EfeO_Cupredoxin"/>
</dbReference>
<dbReference type="InterPro" id="IPR002355">
    <property type="entry name" value="Cu_oxidase_Cu_BS"/>
</dbReference>
<dbReference type="CDD" id="cd13860">
    <property type="entry name" value="CuRO_1_2dMco_1"/>
    <property type="match status" value="1"/>
</dbReference>
<dbReference type="Pfam" id="PF07732">
    <property type="entry name" value="Cu-oxidase_3"/>
    <property type="match status" value="1"/>
</dbReference>
<dbReference type="PANTHER" id="PTHR11709">
    <property type="entry name" value="MULTI-COPPER OXIDASE"/>
    <property type="match status" value="1"/>
</dbReference>
<evidence type="ECO:0000256" key="2">
    <source>
        <dbReference type="ARBA" id="ARBA00023002"/>
    </source>
</evidence>
<dbReference type="GO" id="GO:0005507">
    <property type="term" value="F:copper ion binding"/>
    <property type="evidence" value="ECO:0007669"/>
    <property type="project" value="InterPro"/>
</dbReference>
<dbReference type="InterPro" id="IPR033138">
    <property type="entry name" value="Cu_oxidase_CS"/>
</dbReference>
<feature type="region of interest" description="Disordered" evidence="4">
    <location>
        <begin position="34"/>
        <end position="60"/>
    </location>
</feature>
<dbReference type="InterPro" id="IPR008972">
    <property type="entry name" value="Cupredoxin"/>
</dbReference>
<evidence type="ECO:0000256" key="4">
    <source>
        <dbReference type="SAM" id="MobiDB-lite"/>
    </source>
</evidence>